<keyword evidence="3" id="KW-1185">Reference proteome</keyword>
<dbReference type="SUPFAM" id="SSF55979">
    <property type="entry name" value="DNA clamp"/>
    <property type="match status" value="1"/>
</dbReference>
<dbReference type="EMBL" id="MF599468">
    <property type="protein sequence ID" value="ATE87049.1"/>
    <property type="molecule type" value="Genomic_DNA"/>
</dbReference>
<dbReference type="GO" id="GO:0003677">
    <property type="term" value="F:DNA binding"/>
    <property type="evidence" value="ECO:0007669"/>
    <property type="project" value="InterPro"/>
</dbReference>
<dbReference type="InterPro" id="IPR022648">
    <property type="entry name" value="Pr_cel_nuc_antig_N"/>
</dbReference>
<evidence type="ECO:0000259" key="1">
    <source>
        <dbReference type="Pfam" id="PF00705"/>
    </source>
</evidence>
<evidence type="ECO:0000313" key="2">
    <source>
        <dbReference type="EMBL" id="ATE87049.1"/>
    </source>
</evidence>
<dbReference type="KEGG" id="vg:65099812"/>
<dbReference type="Pfam" id="PF00705">
    <property type="entry name" value="PCNA_N"/>
    <property type="match status" value="1"/>
</dbReference>
<dbReference type="InterPro" id="IPR046938">
    <property type="entry name" value="DNA_clamp_sf"/>
</dbReference>
<reference evidence="2" key="1">
    <citation type="journal article" date="2017" name="Arch. Virol.">
        <title>Complete genome sequence of shrimp hemocyte iridescent virus (SHIV) isolated from white leg shrimp, Litopenaeus vannamei.</title>
        <authorList>
            <person name="Qiu L."/>
            <person name="Chen M.M."/>
            <person name="Wang R.Y."/>
            <person name="Wan X.Y."/>
            <person name="Li C."/>
            <person name="Zhang Q.L."/>
            <person name="Dong X."/>
            <person name="Yang B."/>
            <person name="Xiang J.H."/>
            <person name="Huang J."/>
        </authorList>
    </citation>
    <scope>NUCLEOTIDE SEQUENCE [LARGE SCALE GENOMIC DNA]</scope>
    <source>
        <strain evidence="2">20141215</strain>
    </source>
</reference>
<proteinExistence type="predicted"/>
<feature type="domain" description="Proliferating cell nuclear antigen PCNA N-terminal" evidence="1">
    <location>
        <begin position="1"/>
        <end position="93"/>
    </location>
</feature>
<accession>A0A291B0N0</accession>
<evidence type="ECO:0000313" key="3">
    <source>
        <dbReference type="Proteomes" id="UP000297192"/>
    </source>
</evidence>
<protein>
    <submittedName>
        <fullName evidence="2">Proliferating cell nuclear antigen</fullName>
    </submittedName>
</protein>
<dbReference type="Proteomes" id="UP000297192">
    <property type="component" value="Segment"/>
</dbReference>
<reference evidence="2" key="2">
    <citation type="journal article" date="2017" name="Sci. Rep.">
        <title>Characterization of a new member of Iridoviridae, Shrimp hemocyte iridescent virus (SHIV), found in white leg shrimp (Litopenaeus vannamei).</title>
        <authorList>
            <person name="Qiu L."/>
            <person name="Chen M.M."/>
            <person name="Wan X.Y."/>
            <person name="Li C."/>
            <person name="Zhang Q.L."/>
            <person name="Wang R.Y."/>
            <person name="Cheng D.Y."/>
            <person name="Dong X."/>
            <person name="Yang B."/>
            <person name="Wang X.H."/>
            <person name="Xiang J.H."/>
            <person name="Huang J."/>
        </authorList>
    </citation>
    <scope>NUCLEOTIDE SEQUENCE [LARGE SCALE GENOMIC DNA]</scope>
    <source>
        <strain evidence="2">20141215</strain>
    </source>
</reference>
<dbReference type="RefSeq" id="YP_010084792.1">
    <property type="nucleotide sequence ID" value="NC_055165.1"/>
</dbReference>
<dbReference type="GeneID" id="65099812"/>
<gene>
    <name evidence="2" type="primary">40R</name>
</gene>
<name>A0A291B0N0_9VIRU</name>
<dbReference type="Gene3D" id="3.70.10.10">
    <property type="match status" value="1"/>
</dbReference>
<sequence length="261" mass="30278">MFRAVTKNTNKFKALFEFLFQNMTTADFTIDETGMHLENLTTQNILISLFLPAENFTEYTFTYKEPIHIGLANHINKEFFKSVKNKDKIIMSITKPYVFDLEKMTEKQPAKKNKNVEDIPTPVPIVHSLSVHVEETQNIIPNECDDLESDPVLLPSSSFVDWCKSISNTNLINVTKSFGQIKFQFDTCRSVKTLKFGEENQSDVESVYHQFTSEQFSRISKINSFVTEHIQVKFEPRKPLYFMCKSSVGHVKIFFFPKINE</sequence>
<organism evidence="2">
    <name type="scientific">Shrimp hemocyte iridescent virus</name>
    <dbReference type="NCBI Taxonomy" id="2039780"/>
    <lineage>
        <taxon>Viruses</taxon>
        <taxon>Varidnaviria</taxon>
        <taxon>Bamfordvirae</taxon>
        <taxon>Nucleocytoviricota</taxon>
        <taxon>Megaviricetes</taxon>
        <taxon>Pimascovirales</taxon>
        <taxon>Pimascovirales incertae sedis</taxon>
        <taxon>Iridoviridae</taxon>
        <taxon>Betairidovirinae</taxon>
        <taxon>Decapodiridovirus</taxon>
        <taxon>Decapodiridovirus litopenaeus1</taxon>
        <taxon>Decapod iridescent virus 1</taxon>
    </lineage>
</organism>
<dbReference type="GO" id="GO:0006275">
    <property type="term" value="P:regulation of DNA replication"/>
    <property type="evidence" value="ECO:0007669"/>
    <property type="project" value="InterPro"/>
</dbReference>